<gene>
    <name evidence="1" type="ORF">E2C01_026094</name>
</gene>
<keyword evidence="2" id="KW-1185">Reference proteome</keyword>
<comment type="caution">
    <text evidence="1">The sequence shown here is derived from an EMBL/GenBank/DDBJ whole genome shotgun (WGS) entry which is preliminary data.</text>
</comment>
<dbReference type="EMBL" id="VSRR010002690">
    <property type="protein sequence ID" value="MPC32766.1"/>
    <property type="molecule type" value="Genomic_DNA"/>
</dbReference>
<sequence length="93" mass="10191">MAGQGLGEVGQAGVGSRRLCTPVAGRLDRRPAPAGHDPASRKYLGYHHWLVWRSSPCPESMSVTSLSISNPLCLHRNKKRLSHRIHVARDATL</sequence>
<organism evidence="1 2">
    <name type="scientific">Portunus trituberculatus</name>
    <name type="common">Swimming crab</name>
    <name type="synonym">Neptunus trituberculatus</name>
    <dbReference type="NCBI Taxonomy" id="210409"/>
    <lineage>
        <taxon>Eukaryota</taxon>
        <taxon>Metazoa</taxon>
        <taxon>Ecdysozoa</taxon>
        <taxon>Arthropoda</taxon>
        <taxon>Crustacea</taxon>
        <taxon>Multicrustacea</taxon>
        <taxon>Malacostraca</taxon>
        <taxon>Eumalacostraca</taxon>
        <taxon>Eucarida</taxon>
        <taxon>Decapoda</taxon>
        <taxon>Pleocyemata</taxon>
        <taxon>Brachyura</taxon>
        <taxon>Eubrachyura</taxon>
        <taxon>Portunoidea</taxon>
        <taxon>Portunidae</taxon>
        <taxon>Portuninae</taxon>
        <taxon>Portunus</taxon>
    </lineage>
</organism>
<dbReference type="Proteomes" id="UP000324222">
    <property type="component" value="Unassembled WGS sequence"/>
</dbReference>
<dbReference type="AlphaFoldDB" id="A0A5B7EHW9"/>
<evidence type="ECO:0000313" key="1">
    <source>
        <dbReference type="EMBL" id="MPC32766.1"/>
    </source>
</evidence>
<evidence type="ECO:0000313" key="2">
    <source>
        <dbReference type="Proteomes" id="UP000324222"/>
    </source>
</evidence>
<proteinExistence type="predicted"/>
<name>A0A5B7EHW9_PORTR</name>
<protein>
    <submittedName>
        <fullName evidence="1">Uncharacterized protein</fullName>
    </submittedName>
</protein>
<reference evidence="1 2" key="1">
    <citation type="submission" date="2019-05" db="EMBL/GenBank/DDBJ databases">
        <title>Another draft genome of Portunus trituberculatus and its Hox gene families provides insights of decapod evolution.</title>
        <authorList>
            <person name="Jeong J.-H."/>
            <person name="Song I."/>
            <person name="Kim S."/>
            <person name="Choi T."/>
            <person name="Kim D."/>
            <person name="Ryu S."/>
            <person name="Kim W."/>
        </authorList>
    </citation>
    <scope>NUCLEOTIDE SEQUENCE [LARGE SCALE GENOMIC DNA]</scope>
    <source>
        <tissue evidence="1">Muscle</tissue>
    </source>
</reference>
<accession>A0A5B7EHW9</accession>